<keyword evidence="3 6" id="KW-0479">Metal-binding</keyword>
<evidence type="ECO:0000256" key="2">
    <source>
        <dbReference type="ARBA" id="ARBA00022679"/>
    </source>
</evidence>
<evidence type="ECO:0000256" key="9">
    <source>
        <dbReference type="PIRSR" id="PIRSR037938-3"/>
    </source>
</evidence>
<feature type="binding site" evidence="8">
    <location>
        <begin position="214"/>
        <end position="215"/>
    </location>
    <ligand>
        <name>NAD(+)</name>
        <dbReference type="ChEBI" id="CHEBI:57540"/>
    </ligand>
</feature>
<evidence type="ECO:0000256" key="3">
    <source>
        <dbReference type="ARBA" id="ARBA00022723"/>
    </source>
</evidence>
<dbReference type="InterPro" id="IPR050134">
    <property type="entry name" value="NAD-dep_sirtuin_deacylases"/>
</dbReference>
<feature type="compositionally biased region" description="Basic and acidic residues" evidence="11">
    <location>
        <begin position="271"/>
        <end position="288"/>
    </location>
</feature>
<evidence type="ECO:0000256" key="6">
    <source>
        <dbReference type="PIRNR" id="PIRNR037938"/>
    </source>
</evidence>
<feature type="binding site" evidence="9 10">
    <location>
        <position position="166"/>
    </location>
    <ligand>
        <name>Zn(2+)</name>
        <dbReference type="ChEBI" id="CHEBI:29105"/>
    </ligand>
</feature>
<dbReference type="GO" id="GO:0070403">
    <property type="term" value="F:NAD+ binding"/>
    <property type="evidence" value="ECO:0007669"/>
    <property type="project" value="UniProtKB-UniRule"/>
</dbReference>
<protein>
    <recommendedName>
        <fullName evidence="6">NAD-dependent protein deacetylase</fullName>
        <ecNumber evidence="6">2.3.1.286</ecNumber>
    </recommendedName>
</protein>
<dbReference type="Gene3D" id="3.40.50.1220">
    <property type="entry name" value="TPP-binding domain"/>
    <property type="match status" value="1"/>
</dbReference>
<dbReference type="PANTHER" id="PTHR11085:SF6">
    <property type="entry name" value="NAD-DEPENDENT PROTEIN DEACETYLASE SIRTUIN-2"/>
    <property type="match status" value="1"/>
</dbReference>
<feature type="compositionally biased region" description="Basic and acidic residues" evidence="11">
    <location>
        <begin position="296"/>
        <end position="369"/>
    </location>
</feature>
<evidence type="ECO:0000256" key="5">
    <source>
        <dbReference type="ARBA" id="ARBA00023027"/>
    </source>
</evidence>
<dbReference type="PIRSF" id="PIRSF037938">
    <property type="entry name" value="SIR2_euk"/>
    <property type="match status" value="1"/>
</dbReference>
<dbReference type="Proteomes" id="UP000750522">
    <property type="component" value="Unassembled WGS sequence"/>
</dbReference>
<dbReference type="Gene3D" id="3.30.1600.10">
    <property type="entry name" value="SIR2/SIRT2 'Small Domain"/>
    <property type="match status" value="1"/>
</dbReference>
<evidence type="ECO:0000256" key="11">
    <source>
        <dbReference type="SAM" id="MobiDB-lite"/>
    </source>
</evidence>
<feature type="domain" description="Deacetylase sirtuin-type" evidence="12">
    <location>
        <begin position="1"/>
        <end position="267"/>
    </location>
</feature>
<dbReference type="Pfam" id="PF02146">
    <property type="entry name" value="SIR2"/>
    <property type="match status" value="1"/>
</dbReference>
<reference evidence="13" key="2">
    <citation type="submission" date="2020-01" db="EMBL/GenBank/DDBJ databases">
        <authorList>
            <person name="Perkins V."/>
            <person name="Lessard M.-H."/>
            <person name="Dugat-Bony E."/>
            <person name="Frenette M."/>
            <person name="Labrie S."/>
        </authorList>
    </citation>
    <scope>NUCLEOTIDE SEQUENCE</scope>
    <source>
        <strain evidence="13">LMA-70</strain>
    </source>
</reference>
<feature type="binding site" evidence="8">
    <location>
        <begin position="34"/>
        <end position="36"/>
    </location>
    <ligand>
        <name>NAD(+)</name>
        <dbReference type="ChEBI" id="CHEBI:57540"/>
    </ligand>
</feature>
<organism evidence="13 14">
    <name type="scientific">Geotrichum candidum</name>
    <name type="common">Oospora lactis</name>
    <name type="synonym">Dipodascus geotrichum</name>
    <dbReference type="NCBI Taxonomy" id="1173061"/>
    <lineage>
        <taxon>Eukaryota</taxon>
        <taxon>Fungi</taxon>
        <taxon>Dikarya</taxon>
        <taxon>Ascomycota</taxon>
        <taxon>Saccharomycotina</taxon>
        <taxon>Dipodascomycetes</taxon>
        <taxon>Dipodascales</taxon>
        <taxon>Dipodascaceae</taxon>
        <taxon>Geotrichum</taxon>
    </lineage>
</organism>
<keyword evidence="5 6" id="KW-0520">NAD</keyword>
<dbReference type="InterPro" id="IPR017328">
    <property type="entry name" value="Sirtuin_class_I"/>
</dbReference>
<evidence type="ECO:0000256" key="4">
    <source>
        <dbReference type="ARBA" id="ARBA00022833"/>
    </source>
</evidence>
<evidence type="ECO:0000313" key="13">
    <source>
        <dbReference type="EMBL" id="KAF5104706.1"/>
    </source>
</evidence>
<sequence>MTFDKLATDIETGHFRNIVFMVGAGISTSAGIPDFRSPTTGLYANLSSYKLPYPEAIFELDYFRKHPDPFYQLALEINPEKYNEPTIFHKFIADLAQRGWVKRVYTQNIDTLERLAGVPSELIVEAHGSFAGNHCLGCRRPMSQARFTELLNALKTDKTRKGRVNCDACKKGLVKPDIVFFGEGLPNRFFECIEEDFDDEEGDGAPDLVIVAGTSLTVHPFAGLPEMVGQKTVRVLINRDEVGSFKRANDLVLLTSCDKFVTDCGWTFRDQSKSDKEQQAGESSEKSSKGSKSSKSSKDSKDSKDSKSSKSDDEAEFRKSDDQSDNQEDRGKNNEGETTKVSESDKKEDAEDGKKDVDELTSKVKDISL</sequence>
<feature type="binding site" evidence="9 10">
    <location>
        <position position="169"/>
    </location>
    <ligand>
        <name>Zn(2+)</name>
        <dbReference type="ChEBI" id="CHEBI:29105"/>
    </ligand>
</feature>
<dbReference type="EMBL" id="QQZK01000005">
    <property type="protein sequence ID" value="KAF5104706.1"/>
    <property type="molecule type" value="Genomic_DNA"/>
</dbReference>
<dbReference type="InterPro" id="IPR003000">
    <property type="entry name" value="Sirtuin"/>
</dbReference>
<dbReference type="InterPro" id="IPR026590">
    <property type="entry name" value="Ssirtuin_cat_dom"/>
</dbReference>
<dbReference type="GO" id="GO:0005634">
    <property type="term" value="C:nucleus"/>
    <property type="evidence" value="ECO:0007669"/>
    <property type="project" value="TreeGrafter"/>
</dbReference>
<feature type="binding site" evidence="8">
    <location>
        <begin position="107"/>
        <end position="110"/>
    </location>
    <ligand>
        <name>NAD(+)</name>
        <dbReference type="ChEBI" id="CHEBI:57540"/>
    </ligand>
</feature>
<evidence type="ECO:0000256" key="1">
    <source>
        <dbReference type="ARBA" id="ARBA00006924"/>
    </source>
</evidence>
<reference evidence="13" key="1">
    <citation type="journal article" date="2020" name="Front. Microbiol.">
        <title>Phenotypic and Genetic Characterization of the Cheese Ripening Yeast Geotrichum candidum.</title>
        <authorList>
            <person name="Perkins V."/>
            <person name="Vignola S."/>
            <person name="Lessard M.H."/>
            <person name="Plante P.L."/>
            <person name="Corbeil J."/>
            <person name="Dugat-Bony E."/>
            <person name="Frenette M."/>
            <person name="Labrie S."/>
        </authorList>
    </citation>
    <scope>NUCLEOTIDE SEQUENCE</scope>
    <source>
        <strain evidence="13">LMA-70</strain>
    </source>
</reference>
<comment type="cofactor">
    <cofactor evidence="9">
        <name>Zn(2+)</name>
        <dbReference type="ChEBI" id="CHEBI:29105"/>
    </cofactor>
    <text evidence="9">Binds 1 zinc ion per subunit.</text>
</comment>
<comment type="caution">
    <text evidence="13">The sequence shown here is derived from an EMBL/GenBank/DDBJ whole genome shotgun (WGS) entry which is preliminary data.</text>
</comment>
<dbReference type="AlphaFoldDB" id="A0A9P5GBF2"/>
<evidence type="ECO:0000256" key="10">
    <source>
        <dbReference type="PROSITE-ProRule" id="PRU00236"/>
    </source>
</evidence>
<dbReference type="PANTHER" id="PTHR11085">
    <property type="entry name" value="NAD-DEPENDENT PROTEIN DEACYLASE SIRTUIN-5, MITOCHONDRIAL-RELATED"/>
    <property type="match status" value="1"/>
</dbReference>
<comment type="catalytic activity">
    <reaction evidence="6">
        <text>N(6)-acetyl-L-lysyl-[protein] + NAD(+) + H2O = 2''-O-acetyl-ADP-D-ribose + nicotinamide + L-lysyl-[protein]</text>
        <dbReference type="Rhea" id="RHEA:43636"/>
        <dbReference type="Rhea" id="RHEA-COMP:9752"/>
        <dbReference type="Rhea" id="RHEA-COMP:10731"/>
        <dbReference type="ChEBI" id="CHEBI:15377"/>
        <dbReference type="ChEBI" id="CHEBI:17154"/>
        <dbReference type="ChEBI" id="CHEBI:29969"/>
        <dbReference type="ChEBI" id="CHEBI:57540"/>
        <dbReference type="ChEBI" id="CHEBI:61930"/>
        <dbReference type="ChEBI" id="CHEBI:83767"/>
        <dbReference type="EC" id="2.3.1.286"/>
    </reaction>
</comment>
<gene>
    <name evidence="13" type="ORF">DV451_000462</name>
</gene>
<dbReference type="SUPFAM" id="SSF52467">
    <property type="entry name" value="DHS-like NAD/FAD-binding domain"/>
    <property type="match status" value="1"/>
</dbReference>
<dbReference type="PROSITE" id="PS50305">
    <property type="entry name" value="SIRTUIN"/>
    <property type="match status" value="1"/>
</dbReference>
<keyword evidence="2 6" id="KW-0808">Transferase</keyword>
<feature type="binding site" evidence="8">
    <location>
        <begin position="238"/>
        <end position="240"/>
    </location>
    <ligand>
        <name>NAD(+)</name>
        <dbReference type="ChEBI" id="CHEBI:57540"/>
    </ligand>
</feature>
<dbReference type="InterPro" id="IPR026591">
    <property type="entry name" value="Sirtuin_cat_small_dom_sf"/>
</dbReference>
<comment type="similarity">
    <text evidence="1 6">Belongs to the sirtuin family. Class I subfamily.</text>
</comment>
<feature type="binding site" evidence="9 10">
    <location>
        <position position="138"/>
    </location>
    <ligand>
        <name>Zn(2+)</name>
        <dbReference type="ChEBI" id="CHEBI:29105"/>
    </ligand>
</feature>
<feature type="region of interest" description="Disordered" evidence="11">
    <location>
        <begin position="271"/>
        <end position="369"/>
    </location>
</feature>
<dbReference type="GO" id="GO:0008270">
    <property type="term" value="F:zinc ion binding"/>
    <property type="evidence" value="ECO:0007669"/>
    <property type="project" value="UniProtKB-UniRule"/>
</dbReference>
<accession>A0A9P5GBF2</accession>
<evidence type="ECO:0000256" key="8">
    <source>
        <dbReference type="PIRSR" id="PIRSR037938-2"/>
    </source>
</evidence>
<dbReference type="GO" id="GO:0017136">
    <property type="term" value="F:histone deacetylase activity, NAD-dependent"/>
    <property type="evidence" value="ECO:0007669"/>
    <property type="project" value="InterPro"/>
</dbReference>
<feature type="binding site" evidence="8">
    <location>
        <begin position="24"/>
        <end position="28"/>
    </location>
    <ligand>
        <name>NAD(+)</name>
        <dbReference type="ChEBI" id="CHEBI:57540"/>
    </ligand>
</feature>
<name>A0A9P5GBF2_GEOCN</name>
<proteinExistence type="inferred from homology"/>
<evidence type="ECO:0000313" key="14">
    <source>
        <dbReference type="Proteomes" id="UP000750522"/>
    </source>
</evidence>
<feature type="binding site" evidence="9 10">
    <location>
        <position position="135"/>
    </location>
    <ligand>
        <name>Zn(2+)</name>
        <dbReference type="ChEBI" id="CHEBI:29105"/>
    </ligand>
</feature>
<evidence type="ECO:0000259" key="12">
    <source>
        <dbReference type="PROSITE" id="PS50305"/>
    </source>
</evidence>
<dbReference type="EC" id="2.3.1.286" evidence="6"/>
<dbReference type="InterPro" id="IPR029035">
    <property type="entry name" value="DHS-like_NAD/FAD-binding_dom"/>
</dbReference>
<feature type="active site" description="Proton acceptor" evidence="7 10">
    <location>
        <position position="127"/>
    </location>
</feature>
<feature type="binding site" evidence="8">
    <location>
        <position position="257"/>
    </location>
    <ligand>
        <name>NAD(+)</name>
        <dbReference type="ChEBI" id="CHEBI:57540"/>
    </ligand>
</feature>
<evidence type="ECO:0000256" key="7">
    <source>
        <dbReference type="PIRSR" id="PIRSR037938-1"/>
    </source>
</evidence>
<keyword evidence="4 6" id="KW-0862">Zinc</keyword>